<name>A0ACC2GM91_DALPE</name>
<comment type="caution">
    <text evidence="1">The sequence shown here is derived from an EMBL/GenBank/DDBJ whole genome shotgun (WGS) entry which is preliminary data.</text>
</comment>
<evidence type="ECO:0000313" key="2">
    <source>
        <dbReference type="Proteomes" id="UP001157502"/>
    </source>
</evidence>
<organism evidence="1 2">
    <name type="scientific">Dallia pectoralis</name>
    <name type="common">Alaska blackfish</name>
    <dbReference type="NCBI Taxonomy" id="75939"/>
    <lineage>
        <taxon>Eukaryota</taxon>
        <taxon>Metazoa</taxon>
        <taxon>Chordata</taxon>
        <taxon>Craniata</taxon>
        <taxon>Vertebrata</taxon>
        <taxon>Euteleostomi</taxon>
        <taxon>Actinopterygii</taxon>
        <taxon>Neopterygii</taxon>
        <taxon>Teleostei</taxon>
        <taxon>Protacanthopterygii</taxon>
        <taxon>Esociformes</taxon>
        <taxon>Umbridae</taxon>
        <taxon>Dallia</taxon>
    </lineage>
</organism>
<dbReference type="EMBL" id="CM055738">
    <property type="protein sequence ID" value="KAJ8004771.1"/>
    <property type="molecule type" value="Genomic_DNA"/>
</dbReference>
<reference evidence="1" key="1">
    <citation type="submission" date="2021-05" db="EMBL/GenBank/DDBJ databases">
        <authorList>
            <person name="Pan Q."/>
            <person name="Jouanno E."/>
            <person name="Zahm M."/>
            <person name="Klopp C."/>
            <person name="Cabau C."/>
            <person name="Louis A."/>
            <person name="Berthelot C."/>
            <person name="Parey E."/>
            <person name="Roest Crollius H."/>
            <person name="Montfort J."/>
            <person name="Robinson-Rechavi M."/>
            <person name="Bouchez O."/>
            <person name="Lampietro C."/>
            <person name="Lopez Roques C."/>
            <person name="Donnadieu C."/>
            <person name="Postlethwait J."/>
            <person name="Bobe J."/>
            <person name="Dillon D."/>
            <person name="Chandos A."/>
            <person name="von Hippel F."/>
            <person name="Guiguen Y."/>
        </authorList>
    </citation>
    <scope>NUCLEOTIDE SEQUENCE</scope>
    <source>
        <strain evidence="1">YG-Jan2019</strain>
    </source>
</reference>
<proteinExistence type="predicted"/>
<protein>
    <submittedName>
        <fullName evidence="1">Uncharacterized protein</fullName>
    </submittedName>
</protein>
<evidence type="ECO:0000313" key="1">
    <source>
        <dbReference type="EMBL" id="KAJ8004771.1"/>
    </source>
</evidence>
<gene>
    <name evidence="1" type="ORF">DPEC_G00139740</name>
</gene>
<accession>A0ACC2GM91</accession>
<keyword evidence="2" id="KW-1185">Reference proteome</keyword>
<sequence length="73" mass="7809">MVTGDVTSDPSCPPVSCSPVGTLEDPSLLEHREEERSFGWFSGCSHPPPHVISSLGQPSLSPNPHAMKTIRTP</sequence>
<dbReference type="Proteomes" id="UP001157502">
    <property type="component" value="Chromosome 11"/>
</dbReference>